<dbReference type="InterPro" id="IPR037923">
    <property type="entry name" value="HTH-like"/>
</dbReference>
<sequence length="291" mass="32566">MYTEVPAPDLLCAGRFDETPGFTVYRENGARNWMVSLTVANRADYWADGRHLTIEPGDLVVIAPGAVQHYRAAPDGPPWGYWWAHFQPRTAWFSWLRLPELAPGFSLTRLGTGDRLSEAVAAFERVHRNATQATVHAPEGRVVETPRSRTGIFATELALNAIEEILLLAAVVHEQRRTQLLDPRIQQVLDRIVADPARPVTVAELARDVSLSASRLSHLFRREVGDSIVNVVLAVRLRKAASLLEFSDRAVGRIAADAGFCSPYYFSRQFHARYGLSPTAYRSRVRSHQPM</sequence>
<dbReference type="Pfam" id="PF02311">
    <property type="entry name" value="AraC_binding"/>
    <property type="match status" value="1"/>
</dbReference>
<dbReference type="InterPro" id="IPR009057">
    <property type="entry name" value="Homeodomain-like_sf"/>
</dbReference>
<dbReference type="PROSITE" id="PS01124">
    <property type="entry name" value="HTH_ARAC_FAMILY_2"/>
    <property type="match status" value="1"/>
</dbReference>
<evidence type="ECO:0000256" key="3">
    <source>
        <dbReference type="ARBA" id="ARBA00023163"/>
    </source>
</evidence>
<dbReference type="Pfam" id="PF12833">
    <property type="entry name" value="HTH_18"/>
    <property type="match status" value="1"/>
</dbReference>
<dbReference type="KEGG" id="atl:Athai_56320"/>
<dbReference type="SUPFAM" id="SSF46689">
    <property type="entry name" value="Homeodomain-like"/>
    <property type="match status" value="2"/>
</dbReference>
<feature type="domain" description="HTH araC/xylS-type" evidence="4">
    <location>
        <begin position="186"/>
        <end position="284"/>
    </location>
</feature>
<evidence type="ECO:0000256" key="2">
    <source>
        <dbReference type="ARBA" id="ARBA00023125"/>
    </source>
</evidence>
<dbReference type="SMART" id="SM00342">
    <property type="entry name" value="HTH_ARAC"/>
    <property type="match status" value="1"/>
</dbReference>
<dbReference type="InterPro" id="IPR003313">
    <property type="entry name" value="AraC-bd"/>
</dbReference>
<protein>
    <submittedName>
        <fullName evidence="5">AraC family transcriptional regulator</fullName>
    </submittedName>
</protein>
<name>A0A7R7DUK4_9ACTN</name>
<evidence type="ECO:0000313" key="5">
    <source>
        <dbReference type="EMBL" id="BCJ38129.1"/>
    </source>
</evidence>
<dbReference type="InterPro" id="IPR050204">
    <property type="entry name" value="AraC_XylS_family_regulators"/>
</dbReference>
<dbReference type="GO" id="GO:0003700">
    <property type="term" value="F:DNA-binding transcription factor activity"/>
    <property type="evidence" value="ECO:0007669"/>
    <property type="project" value="InterPro"/>
</dbReference>
<dbReference type="RefSeq" id="WP_203964214.1">
    <property type="nucleotide sequence ID" value="NZ_AP023355.1"/>
</dbReference>
<reference evidence="5 6" key="1">
    <citation type="submission" date="2020-08" db="EMBL/GenBank/DDBJ databases">
        <title>Whole genome shotgun sequence of Actinocatenispora thailandica NBRC 105041.</title>
        <authorList>
            <person name="Komaki H."/>
            <person name="Tamura T."/>
        </authorList>
    </citation>
    <scope>NUCLEOTIDE SEQUENCE [LARGE SCALE GENOMIC DNA]</scope>
    <source>
        <strain evidence="5 6">NBRC 105041</strain>
    </source>
</reference>
<dbReference type="Proteomes" id="UP000611640">
    <property type="component" value="Chromosome"/>
</dbReference>
<proteinExistence type="predicted"/>
<keyword evidence="1" id="KW-0805">Transcription regulation</keyword>
<accession>A0A7R7DUK4</accession>
<dbReference type="AlphaFoldDB" id="A0A7R7DUK4"/>
<evidence type="ECO:0000256" key="1">
    <source>
        <dbReference type="ARBA" id="ARBA00023015"/>
    </source>
</evidence>
<dbReference type="InterPro" id="IPR018060">
    <property type="entry name" value="HTH_AraC"/>
</dbReference>
<keyword evidence="6" id="KW-1185">Reference proteome</keyword>
<dbReference type="SUPFAM" id="SSF51215">
    <property type="entry name" value="Regulatory protein AraC"/>
    <property type="match status" value="1"/>
</dbReference>
<evidence type="ECO:0000259" key="4">
    <source>
        <dbReference type="PROSITE" id="PS01124"/>
    </source>
</evidence>
<dbReference type="GO" id="GO:0043565">
    <property type="term" value="F:sequence-specific DNA binding"/>
    <property type="evidence" value="ECO:0007669"/>
    <property type="project" value="InterPro"/>
</dbReference>
<dbReference type="PANTHER" id="PTHR46796">
    <property type="entry name" value="HTH-TYPE TRANSCRIPTIONAL ACTIVATOR RHAS-RELATED"/>
    <property type="match status" value="1"/>
</dbReference>
<dbReference type="Gene3D" id="2.60.120.280">
    <property type="entry name" value="Regulatory protein AraC"/>
    <property type="match status" value="1"/>
</dbReference>
<evidence type="ECO:0000313" key="6">
    <source>
        <dbReference type="Proteomes" id="UP000611640"/>
    </source>
</evidence>
<keyword evidence="3" id="KW-0804">Transcription</keyword>
<dbReference type="EMBL" id="AP023355">
    <property type="protein sequence ID" value="BCJ38129.1"/>
    <property type="molecule type" value="Genomic_DNA"/>
</dbReference>
<keyword evidence="2" id="KW-0238">DNA-binding</keyword>
<organism evidence="5 6">
    <name type="scientific">Actinocatenispora thailandica</name>
    <dbReference type="NCBI Taxonomy" id="227318"/>
    <lineage>
        <taxon>Bacteria</taxon>
        <taxon>Bacillati</taxon>
        <taxon>Actinomycetota</taxon>
        <taxon>Actinomycetes</taxon>
        <taxon>Micromonosporales</taxon>
        <taxon>Micromonosporaceae</taxon>
        <taxon>Actinocatenispora</taxon>
    </lineage>
</organism>
<dbReference type="Gene3D" id="1.10.10.60">
    <property type="entry name" value="Homeodomain-like"/>
    <property type="match status" value="2"/>
</dbReference>
<gene>
    <name evidence="5" type="ORF">Athai_56320</name>
</gene>